<organism evidence="1 2">
    <name type="scientific">Aspergillus transmontanensis</name>
    <dbReference type="NCBI Taxonomy" id="1034304"/>
    <lineage>
        <taxon>Eukaryota</taxon>
        <taxon>Fungi</taxon>
        <taxon>Dikarya</taxon>
        <taxon>Ascomycota</taxon>
        <taxon>Pezizomycotina</taxon>
        <taxon>Eurotiomycetes</taxon>
        <taxon>Eurotiomycetidae</taxon>
        <taxon>Eurotiales</taxon>
        <taxon>Aspergillaceae</taxon>
        <taxon>Aspergillus</taxon>
        <taxon>Aspergillus subgen. Circumdati</taxon>
    </lineage>
</organism>
<dbReference type="AlphaFoldDB" id="A0A5N6WBP1"/>
<gene>
    <name evidence="1" type="ORF">BDV41DRAFT_572712</name>
</gene>
<dbReference type="EMBL" id="ML738300">
    <property type="protein sequence ID" value="KAE8317836.1"/>
    <property type="molecule type" value="Genomic_DNA"/>
</dbReference>
<dbReference type="Proteomes" id="UP000325433">
    <property type="component" value="Unassembled WGS sequence"/>
</dbReference>
<evidence type="ECO:0000313" key="2">
    <source>
        <dbReference type="Proteomes" id="UP000325433"/>
    </source>
</evidence>
<accession>A0A5N6WBP1</accession>
<protein>
    <submittedName>
        <fullName evidence="1">Uncharacterized protein</fullName>
    </submittedName>
</protein>
<sequence length="134" mass="15247">MAVPLILISRLRLNNYLAQVGLFKEFAVDNGAIYQLVLTVSKIKHQTLWHNDENSALYCYGEHTLDRVPIKENELAAPRNKRGTCSAYLWRCDPLVTIPPSDIDVRISVAYAKAPNIQNAYWNGGFRSNQTERL</sequence>
<reference evidence="2" key="1">
    <citation type="submission" date="2019-04" db="EMBL/GenBank/DDBJ databases">
        <title>Friends and foes A comparative genomics studyof 23 Aspergillus species from section Flavi.</title>
        <authorList>
            <consortium name="DOE Joint Genome Institute"/>
            <person name="Kjaerbolling I."/>
            <person name="Vesth T."/>
            <person name="Frisvad J.C."/>
            <person name="Nybo J.L."/>
            <person name="Theobald S."/>
            <person name="Kildgaard S."/>
            <person name="Isbrandt T."/>
            <person name="Kuo A."/>
            <person name="Sato A."/>
            <person name="Lyhne E.K."/>
            <person name="Kogle M.E."/>
            <person name="Wiebenga A."/>
            <person name="Kun R.S."/>
            <person name="Lubbers R.J."/>
            <person name="Makela M.R."/>
            <person name="Barry K."/>
            <person name="Chovatia M."/>
            <person name="Clum A."/>
            <person name="Daum C."/>
            <person name="Haridas S."/>
            <person name="He G."/>
            <person name="LaButti K."/>
            <person name="Lipzen A."/>
            <person name="Mondo S."/>
            <person name="Riley R."/>
            <person name="Salamov A."/>
            <person name="Simmons B.A."/>
            <person name="Magnuson J.K."/>
            <person name="Henrissat B."/>
            <person name="Mortensen U.H."/>
            <person name="Larsen T.O."/>
            <person name="Devries R.P."/>
            <person name="Grigoriev I.V."/>
            <person name="Machida M."/>
            <person name="Baker S.E."/>
            <person name="Andersen M.R."/>
        </authorList>
    </citation>
    <scope>NUCLEOTIDE SEQUENCE [LARGE SCALE GENOMIC DNA]</scope>
    <source>
        <strain evidence="2">CBS 130015</strain>
    </source>
</reference>
<proteinExistence type="predicted"/>
<keyword evidence="2" id="KW-1185">Reference proteome</keyword>
<name>A0A5N6WBP1_9EURO</name>
<evidence type="ECO:0000313" key="1">
    <source>
        <dbReference type="EMBL" id="KAE8317836.1"/>
    </source>
</evidence>